<dbReference type="GO" id="GO:0000166">
    <property type="term" value="F:nucleotide binding"/>
    <property type="evidence" value="ECO:0007669"/>
    <property type="project" value="InterPro"/>
</dbReference>
<dbReference type="PANTHER" id="PTHR43818:SF11">
    <property type="entry name" value="BCDNA.GH03377"/>
    <property type="match status" value="1"/>
</dbReference>
<gene>
    <name evidence="4" type="ORF">METZ01_LOCUS286447</name>
</gene>
<name>A0A382LC00_9ZZZZ</name>
<dbReference type="AlphaFoldDB" id="A0A382LC00"/>
<dbReference type="GO" id="GO:0016491">
    <property type="term" value="F:oxidoreductase activity"/>
    <property type="evidence" value="ECO:0007669"/>
    <property type="project" value="UniProtKB-KW"/>
</dbReference>
<dbReference type="InterPro" id="IPR036291">
    <property type="entry name" value="NAD(P)-bd_dom_sf"/>
</dbReference>
<evidence type="ECO:0000259" key="2">
    <source>
        <dbReference type="Pfam" id="PF01408"/>
    </source>
</evidence>
<dbReference type="InterPro" id="IPR055170">
    <property type="entry name" value="GFO_IDH_MocA-like_dom"/>
</dbReference>
<dbReference type="InterPro" id="IPR000683">
    <property type="entry name" value="Gfo/Idh/MocA-like_OxRdtase_N"/>
</dbReference>
<dbReference type="Pfam" id="PF22725">
    <property type="entry name" value="GFO_IDH_MocA_C3"/>
    <property type="match status" value="1"/>
</dbReference>
<dbReference type="SUPFAM" id="SSF51735">
    <property type="entry name" value="NAD(P)-binding Rossmann-fold domains"/>
    <property type="match status" value="1"/>
</dbReference>
<dbReference type="EMBL" id="UINC01085751">
    <property type="protein sequence ID" value="SVC33593.1"/>
    <property type="molecule type" value="Genomic_DNA"/>
</dbReference>
<dbReference type="Pfam" id="PF01408">
    <property type="entry name" value="GFO_IDH_MocA"/>
    <property type="match status" value="1"/>
</dbReference>
<dbReference type="InterPro" id="IPR050463">
    <property type="entry name" value="Gfo/Idh/MocA_oxidrdct_glycsds"/>
</dbReference>
<keyword evidence="1" id="KW-0560">Oxidoreductase</keyword>
<sequence length="267" mass="28687">MTYKAAIIGHTGNGNYGHGLDVVYRDISNVDVVAIADADEEGLGDAGTRTGASNLYTDYREMLEKESVDLVNVCPRVVTHHARMVIAAAEAGVRGIFCEKPLAATLAEADAMLEACETHNVKVAVAHRRANPYEQYGKRLVEAGEIGDLQVLKARGKWDRRSGAEDLAVLGPHMMDSMRYFAGAEVSWAQSHVSQGDRDVTLDDAYDGAEGIGSIAGDRLAAYYVFTNGVTAHFESRPADPEAGVNSRSFGFEAHGTKGILSLRNSP</sequence>
<feature type="domain" description="Gfo/Idh/MocA-like oxidoreductase N-terminal" evidence="2">
    <location>
        <begin position="4"/>
        <end position="127"/>
    </location>
</feature>
<evidence type="ECO:0000259" key="3">
    <source>
        <dbReference type="Pfam" id="PF22725"/>
    </source>
</evidence>
<accession>A0A382LC00</accession>
<reference evidence="4" key="1">
    <citation type="submission" date="2018-05" db="EMBL/GenBank/DDBJ databases">
        <authorList>
            <person name="Lanie J.A."/>
            <person name="Ng W.-L."/>
            <person name="Kazmierczak K.M."/>
            <person name="Andrzejewski T.M."/>
            <person name="Davidsen T.M."/>
            <person name="Wayne K.J."/>
            <person name="Tettelin H."/>
            <person name="Glass J.I."/>
            <person name="Rusch D."/>
            <person name="Podicherti R."/>
            <person name="Tsui H.-C.T."/>
            <person name="Winkler M.E."/>
        </authorList>
    </citation>
    <scope>NUCLEOTIDE SEQUENCE</scope>
</reference>
<protein>
    <submittedName>
        <fullName evidence="4">Uncharacterized protein</fullName>
    </submittedName>
</protein>
<dbReference type="Gene3D" id="3.30.360.10">
    <property type="entry name" value="Dihydrodipicolinate Reductase, domain 2"/>
    <property type="match status" value="1"/>
</dbReference>
<evidence type="ECO:0000256" key="1">
    <source>
        <dbReference type="ARBA" id="ARBA00023002"/>
    </source>
</evidence>
<dbReference type="PANTHER" id="PTHR43818">
    <property type="entry name" value="BCDNA.GH03377"/>
    <property type="match status" value="1"/>
</dbReference>
<feature type="non-terminal residue" evidence="4">
    <location>
        <position position="267"/>
    </location>
</feature>
<evidence type="ECO:0000313" key="4">
    <source>
        <dbReference type="EMBL" id="SVC33593.1"/>
    </source>
</evidence>
<organism evidence="4">
    <name type="scientific">marine metagenome</name>
    <dbReference type="NCBI Taxonomy" id="408172"/>
    <lineage>
        <taxon>unclassified sequences</taxon>
        <taxon>metagenomes</taxon>
        <taxon>ecological metagenomes</taxon>
    </lineage>
</organism>
<feature type="domain" description="GFO/IDH/MocA-like oxidoreductase" evidence="3">
    <location>
        <begin position="138"/>
        <end position="261"/>
    </location>
</feature>
<proteinExistence type="predicted"/>
<dbReference type="SUPFAM" id="SSF55347">
    <property type="entry name" value="Glyceraldehyde-3-phosphate dehydrogenase-like, C-terminal domain"/>
    <property type="match status" value="1"/>
</dbReference>
<dbReference type="Gene3D" id="3.40.50.720">
    <property type="entry name" value="NAD(P)-binding Rossmann-like Domain"/>
    <property type="match status" value="1"/>
</dbReference>